<dbReference type="AlphaFoldDB" id="A0AA95KVU7"/>
<dbReference type="KEGG" id="pwn:QNH46_24275"/>
<dbReference type="PROSITE" id="PS50943">
    <property type="entry name" value="HTH_CROC1"/>
    <property type="match status" value="1"/>
</dbReference>
<reference evidence="2" key="1">
    <citation type="submission" date="2023-05" db="EMBL/GenBank/DDBJ databases">
        <title>Comparative genomics of Bacillaceae isolates and their secondary metabolite potential.</title>
        <authorList>
            <person name="Song L."/>
            <person name="Nielsen L.J."/>
            <person name="Mohite O."/>
            <person name="Xu X."/>
            <person name="Weber T."/>
            <person name="Kovacs A.T."/>
        </authorList>
    </citation>
    <scope>NUCLEOTIDE SEQUENCE</scope>
    <source>
        <strain evidence="2">B2_4</strain>
    </source>
</reference>
<dbReference type="RefSeq" id="WP_283928542.1">
    <property type="nucleotide sequence ID" value="NZ_CP126084.1"/>
</dbReference>
<gene>
    <name evidence="2" type="ORF">QNH46_24275</name>
</gene>
<dbReference type="Pfam" id="PF13443">
    <property type="entry name" value="HTH_26"/>
    <property type="match status" value="1"/>
</dbReference>
<dbReference type="SUPFAM" id="SSF47413">
    <property type="entry name" value="lambda repressor-like DNA-binding domains"/>
    <property type="match status" value="1"/>
</dbReference>
<dbReference type="Gene3D" id="1.10.260.40">
    <property type="entry name" value="lambda repressor-like DNA-binding domains"/>
    <property type="match status" value="1"/>
</dbReference>
<name>A0AA95KVU7_9BACL</name>
<protein>
    <submittedName>
        <fullName evidence="2">Helix-turn-helix transcriptional regulator</fullName>
    </submittedName>
</protein>
<dbReference type="EMBL" id="CP126084">
    <property type="protein sequence ID" value="WHX51608.1"/>
    <property type="molecule type" value="Genomic_DNA"/>
</dbReference>
<dbReference type="PANTHER" id="PTHR37301">
    <property type="entry name" value="DNA-BINDING PROTEIN-RELATED"/>
    <property type="match status" value="1"/>
</dbReference>
<dbReference type="InterPro" id="IPR010982">
    <property type="entry name" value="Lambda_DNA-bd_dom_sf"/>
</dbReference>
<evidence type="ECO:0000259" key="1">
    <source>
        <dbReference type="PROSITE" id="PS50943"/>
    </source>
</evidence>
<dbReference type="PANTHER" id="PTHR37301:SF1">
    <property type="entry name" value="DNA-BINDING PROTEIN"/>
    <property type="match status" value="1"/>
</dbReference>
<dbReference type="GO" id="GO:0003677">
    <property type="term" value="F:DNA binding"/>
    <property type="evidence" value="ECO:0007669"/>
    <property type="project" value="InterPro"/>
</dbReference>
<accession>A0AA95KVU7</accession>
<dbReference type="Proteomes" id="UP001177943">
    <property type="component" value="Chromosome"/>
</dbReference>
<dbReference type="InterPro" id="IPR001387">
    <property type="entry name" value="Cro/C1-type_HTH"/>
</dbReference>
<sequence length="68" mass="7781">MRNQRRRSPGEKRVNIAELSRITGLHRNGITKLYNEDTDGVKFDTLNKICKALSCEVGDLIEYISDDI</sequence>
<proteinExistence type="predicted"/>
<evidence type="ECO:0000313" key="3">
    <source>
        <dbReference type="Proteomes" id="UP001177943"/>
    </source>
</evidence>
<organism evidence="2 3">
    <name type="scientific">Paenibacillus woosongensis</name>
    <dbReference type="NCBI Taxonomy" id="307580"/>
    <lineage>
        <taxon>Bacteria</taxon>
        <taxon>Bacillati</taxon>
        <taxon>Bacillota</taxon>
        <taxon>Bacilli</taxon>
        <taxon>Bacillales</taxon>
        <taxon>Paenibacillaceae</taxon>
        <taxon>Paenibacillus</taxon>
    </lineage>
</organism>
<feature type="domain" description="HTH cro/C1-type" evidence="1">
    <location>
        <begin position="11"/>
        <end position="60"/>
    </location>
</feature>
<evidence type="ECO:0000313" key="2">
    <source>
        <dbReference type="EMBL" id="WHX51608.1"/>
    </source>
</evidence>